<dbReference type="RefSeq" id="XP_001419431.1">
    <property type="nucleotide sequence ID" value="XM_001419394.1"/>
</dbReference>
<dbReference type="KEGG" id="olu:OSTLU_33231"/>
<keyword evidence="5" id="KW-1185">Reference proteome</keyword>
<evidence type="ECO:0000256" key="1">
    <source>
        <dbReference type="ARBA" id="ARBA00008842"/>
    </source>
</evidence>
<organism evidence="4 5">
    <name type="scientific">Ostreococcus lucimarinus (strain CCE9901)</name>
    <dbReference type="NCBI Taxonomy" id="436017"/>
    <lineage>
        <taxon>Eukaryota</taxon>
        <taxon>Viridiplantae</taxon>
        <taxon>Chlorophyta</taxon>
        <taxon>Mamiellophyceae</taxon>
        <taxon>Mamiellales</taxon>
        <taxon>Bathycoccaceae</taxon>
        <taxon>Ostreococcus</taxon>
    </lineage>
</organism>
<reference evidence="4 5" key="1">
    <citation type="journal article" date="2007" name="Proc. Natl. Acad. Sci. U.S.A.">
        <title>The tiny eukaryote Ostreococcus provides genomic insights into the paradox of plankton speciation.</title>
        <authorList>
            <person name="Palenik B."/>
            <person name="Grimwood J."/>
            <person name="Aerts A."/>
            <person name="Rouze P."/>
            <person name="Salamov A."/>
            <person name="Putnam N."/>
            <person name="Dupont C."/>
            <person name="Jorgensen R."/>
            <person name="Derelle E."/>
            <person name="Rombauts S."/>
            <person name="Zhou K."/>
            <person name="Otillar R."/>
            <person name="Merchant S.S."/>
            <person name="Podell S."/>
            <person name="Gaasterland T."/>
            <person name="Napoli C."/>
            <person name="Gendler K."/>
            <person name="Manuell A."/>
            <person name="Tai V."/>
            <person name="Vallon O."/>
            <person name="Piganeau G."/>
            <person name="Jancek S."/>
            <person name="Heijde M."/>
            <person name="Jabbari K."/>
            <person name="Bowler C."/>
            <person name="Lohr M."/>
            <person name="Robbens S."/>
            <person name="Werner G."/>
            <person name="Dubchak I."/>
            <person name="Pazour G.J."/>
            <person name="Ren Q."/>
            <person name="Paulsen I."/>
            <person name="Delwiche C."/>
            <person name="Schmutz J."/>
            <person name="Rokhsar D."/>
            <person name="Van de Peer Y."/>
            <person name="Moreau H."/>
            <person name="Grigoriev I.V."/>
        </authorList>
    </citation>
    <scope>NUCLEOTIDE SEQUENCE [LARGE SCALE GENOMIC DNA]</scope>
    <source>
        <strain evidence="4 5">CCE9901</strain>
    </source>
</reference>
<dbReference type="GO" id="GO:0032934">
    <property type="term" value="F:sterol binding"/>
    <property type="evidence" value="ECO:0007669"/>
    <property type="project" value="TreeGrafter"/>
</dbReference>
<dbReference type="GeneID" id="5003128"/>
<dbReference type="InterPro" id="IPR000648">
    <property type="entry name" value="Oxysterol-bd"/>
</dbReference>
<dbReference type="Gramene" id="ABO97724">
    <property type="protein sequence ID" value="ABO97724"/>
    <property type="gene ID" value="OSTLU_33231"/>
</dbReference>
<protein>
    <recommendedName>
        <fullName evidence="6">Oxysterol-binding protein</fullName>
    </recommendedName>
</protein>
<dbReference type="Pfam" id="PF01237">
    <property type="entry name" value="Oxysterol_BP"/>
    <property type="match status" value="2"/>
</dbReference>
<feature type="region of interest" description="Disordered" evidence="3">
    <location>
        <begin position="318"/>
        <end position="339"/>
    </location>
</feature>
<dbReference type="Gene3D" id="2.40.160.120">
    <property type="match status" value="1"/>
</dbReference>
<dbReference type="InterPro" id="IPR018494">
    <property type="entry name" value="Oxysterol-bd_CS"/>
</dbReference>
<dbReference type="GO" id="GO:0005829">
    <property type="term" value="C:cytosol"/>
    <property type="evidence" value="ECO:0007669"/>
    <property type="project" value="TreeGrafter"/>
</dbReference>
<evidence type="ECO:0000313" key="4">
    <source>
        <dbReference type="EMBL" id="ABO97724.1"/>
    </source>
</evidence>
<dbReference type="PANTHER" id="PTHR10972:SF102">
    <property type="entry name" value="OXYSTEROL-BINDING PROTEIN"/>
    <property type="match status" value="1"/>
</dbReference>
<dbReference type="SUPFAM" id="SSF144000">
    <property type="entry name" value="Oxysterol-binding protein-like"/>
    <property type="match status" value="1"/>
</dbReference>
<dbReference type="InterPro" id="IPR037239">
    <property type="entry name" value="OSBP_sf"/>
</dbReference>
<dbReference type="OMA" id="LRWKFEF"/>
<dbReference type="PROSITE" id="PS01013">
    <property type="entry name" value="OSBP"/>
    <property type="match status" value="1"/>
</dbReference>
<dbReference type="PANTHER" id="PTHR10972">
    <property type="entry name" value="OXYSTEROL-BINDING PROTEIN-RELATED"/>
    <property type="match status" value="1"/>
</dbReference>
<gene>
    <name evidence="4" type="ORF">OSTLU_33231</name>
</gene>
<evidence type="ECO:0000256" key="3">
    <source>
        <dbReference type="SAM" id="MobiDB-lite"/>
    </source>
</evidence>
<dbReference type="STRING" id="436017.A4S1V2"/>
<dbReference type="OrthoDB" id="14833at2759"/>
<evidence type="ECO:0000256" key="2">
    <source>
        <dbReference type="RuleBase" id="RU003844"/>
    </source>
</evidence>
<evidence type="ECO:0000313" key="5">
    <source>
        <dbReference type="Proteomes" id="UP000001568"/>
    </source>
</evidence>
<dbReference type="AlphaFoldDB" id="A4S1V2"/>
<dbReference type="Gene3D" id="3.30.70.3490">
    <property type="match status" value="1"/>
</dbReference>
<accession>A4S1V2</accession>
<dbReference type="GO" id="GO:0016020">
    <property type="term" value="C:membrane"/>
    <property type="evidence" value="ECO:0007669"/>
    <property type="project" value="TreeGrafter"/>
</dbReference>
<proteinExistence type="inferred from homology"/>
<dbReference type="Proteomes" id="UP000001568">
    <property type="component" value="Chromosome 8"/>
</dbReference>
<sequence length="368" mass="41898">MEAESRGGSFAAKARAYAKAVTAMASVAARGGRVDLTSFLGTPIRWCARISLLRTVTDSASSVSSDAPSRTVRFFEMLRRVDAERDDAVTRFAGVALAMIAEIEPPASLKKPLNPVLGETAIHSVVFPNERFESVWEQVSHHPPISAHCTRGSNVRVEGELRPKPHLVGAHIEVELEGEARITLIDRDETYVSDLPSFEWRFVPRWHSRMTRKRKWSIRCEKTGLRGEFTYAAKRGVRGVVYSTWSGAAVCEIDGRYDGSVVAKKISSGEAVARYDLEDAKRFRGQIVRHTHLDDERDTEVVWKETFKAMEENRWDDAKNAKKRVEESEREKRREREARGETFEPRFFTLDERLGRWVRDTRAQVVLY</sequence>
<dbReference type="eggNOG" id="KOG2210">
    <property type="taxonomic scope" value="Eukaryota"/>
</dbReference>
<comment type="similarity">
    <text evidence="1 2">Belongs to the OSBP family.</text>
</comment>
<dbReference type="HOGENOM" id="CLU_753137_0_0_1"/>
<evidence type="ECO:0008006" key="6">
    <source>
        <dbReference type="Google" id="ProtNLM"/>
    </source>
</evidence>
<dbReference type="EMBL" id="CP000588">
    <property type="protein sequence ID" value="ABO97724.1"/>
    <property type="molecule type" value="Genomic_DNA"/>
</dbReference>
<name>A4S1V2_OSTLU</name>